<dbReference type="Proteomes" id="UP000036403">
    <property type="component" value="Unassembled WGS sequence"/>
</dbReference>
<evidence type="ECO:0000313" key="4">
    <source>
        <dbReference type="EMBL" id="KMQ92077.1"/>
    </source>
</evidence>
<dbReference type="STRING" id="67767.A0A0J7KP34"/>
<evidence type="ECO:0000256" key="3">
    <source>
        <dbReference type="SAM" id="MobiDB-lite"/>
    </source>
</evidence>
<organism evidence="4 5">
    <name type="scientific">Lasius niger</name>
    <name type="common">Black garden ant</name>
    <dbReference type="NCBI Taxonomy" id="67767"/>
    <lineage>
        <taxon>Eukaryota</taxon>
        <taxon>Metazoa</taxon>
        <taxon>Ecdysozoa</taxon>
        <taxon>Arthropoda</taxon>
        <taxon>Hexapoda</taxon>
        <taxon>Insecta</taxon>
        <taxon>Pterygota</taxon>
        <taxon>Neoptera</taxon>
        <taxon>Endopterygota</taxon>
        <taxon>Hymenoptera</taxon>
        <taxon>Apocrita</taxon>
        <taxon>Aculeata</taxon>
        <taxon>Formicoidea</taxon>
        <taxon>Formicidae</taxon>
        <taxon>Formicinae</taxon>
        <taxon>Lasius</taxon>
        <taxon>Lasius</taxon>
    </lineage>
</organism>
<dbReference type="PaxDb" id="67767-A0A0J7KP34"/>
<evidence type="ECO:0000313" key="5">
    <source>
        <dbReference type="Proteomes" id="UP000036403"/>
    </source>
</evidence>
<comment type="similarity">
    <text evidence="1">Belongs to the Flattop family.</text>
</comment>
<dbReference type="GO" id="GO:0044782">
    <property type="term" value="P:cilium organization"/>
    <property type="evidence" value="ECO:0007669"/>
    <property type="project" value="TreeGrafter"/>
</dbReference>
<dbReference type="GO" id="GO:0036064">
    <property type="term" value="C:ciliary basal body"/>
    <property type="evidence" value="ECO:0007669"/>
    <property type="project" value="TreeGrafter"/>
</dbReference>
<dbReference type="EMBL" id="LBMM01004803">
    <property type="protein sequence ID" value="KMQ92077.1"/>
    <property type="molecule type" value="Genomic_DNA"/>
</dbReference>
<name>A0A0J7KP34_LASNI</name>
<protein>
    <recommendedName>
        <fullName evidence="2">Cilia- and flagella-associated protein 126</fullName>
    </recommendedName>
</protein>
<reference evidence="4 5" key="1">
    <citation type="submission" date="2015-04" db="EMBL/GenBank/DDBJ databases">
        <title>Lasius niger genome sequencing.</title>
        <authorList>
            <person name="Konorov E.A."/>
            <person name="Nikitin M.A."/>
            <person name="Kirill M.V."/>
            <person name="Chang P."/>
        </authorList>
    </citation>
    <scope>NUCLEOTIDE SEQUENCE [LARGE SCALE GENOMIC DNA]</scope>
    <source>
        <tissue evidence="4">Whole</tissue>
    </source>
</reference>
<dbReference type="AlphaFoldDB" id="A0A0J7KP34"/>
<feature type="compositionally biased region" description="Basic and acidic residues" evidence="3">
    <location>
        <begin position="114"/>
        <end position="132"/>
    </location>
</feature>
<comment type="caution">
    <text evidence="4">The sequence shown here is derived from an EMBL/GenBank/DDBJ whole genome shotgun (WGS) entry which is preliminary data.</text>
</comment>
<evidence type="ECO:0000256" key="1">
    <source>
        <dbReference type="ARBA" id="ARBA00009887"/>
    </source>
</evidence>
<dbReference type="Pfam" id="PF22611">
    <property type="entry name" value="CFAP126"/>
    <property type="match status" value="1"/>
</dbReference>
<accession>A0A0J7KP34</accession>
<proteinExistence type="inferred from homology"/>
<dbReference type="OrthoDB" id="521617at2759"/>
<evidence type="ECO:0000256" key="2">
    <source>
        <dbReference type="ARBA" id="ARBA00033306"/>
    </source>
</evidence>
<dbReference type="PANTHER" id="PTHR34639:SF1">
    <property type="entry name" value="PROTEIN FLATTOP"/>
    <property type="match status" value="1"/>
</dbReference>
<sequence length="144" mass="17235">MSQYWHGHWTDDAFAPKRLQNWEVPKWYPSLPNRHCITTKFIADDNGRILDGVKKDKHSPWGTYKGTWELPKKITRSIAKELSIIPQYKKDSWELYVKKHQKLCKKMEQIKKKEKEEIMEPSKDTPKRDQTDKQSCIFVTKDED</sequence>
<dbReference type="InterPro" id="IPR038797">
    <property type="entry name" value="Fltp"/>
</dbReference>
<dbReference type="PANTHER" id="PTHR34639">
    <property type="entry name" value="PROTEIN FLATTOP"/>
    <property type="match status" value="1"/>
</dbReference>
<dbReference type="CDD" id="cd23705">
    <property type="entry name" value="Flattop"/>
    <property type="match status" value="1"/>
</dbReference>
<keyword evidence="5" id="KW-1185">Reference proteome</keyword>
<feature type="region of interest" description="Disordered" evidence="3">
    <location>
        <begin position="114"/>
        <end position="144"/>
    </location>
</feature>
<gene>
    <name evidence="4" type="ORF">RF55_7992</name>
</gene>